<reference evidence="1" key="2">
    <citation type="submission" date="2020-09" db="EMBL/GenBank/DDBJ databases">
        <authorList>
            <person name="Sun Q."/>
            <person name="Ohkuma M."/>
        </authorList>
    </citation>
    <scope>NUCLEOTIDE SEQUENCE</scope>
    <source>
        <strain evidence="1">JCM 3091</strain>
    </source>
</reference>
<protein>
    <submittedName>
        <fullName evidence="1">Uncharacterized protein</fullName>
    </submittedName>
</protein>
<proteinExistence type="predicted"/>
<dbReference type="AlphaFoldDB" id="A0A8J3BPD8"/>
<accession>A0A8J3BPD8</accession>
<gene>
    <name evidence="1" type="ORF">GCM10010124_31710</name>
</gene>
<comment type="caution">
    <text evidence="1">The sequence shown here is derived from an EMBL/GenBank/DDBJ whole genome shotgun (WGS) entry which is preliminary data.</text>
</comment>
<evidence type="ECO:0000313" key="1">
    <source>
        <dbReference type="EMBL" id="GGK36735.1"/>
    </source>
</evidence>
<evidence type="ECO:0000313" key="2">
    <source>
        <dbReference type="Proteomes" id="UP000662200"/>
    </source>
</evidence>
<keyword evidence="2" id="KW-1185">Reference proteome</keyword>
<dbReference type="EMBL" id="BMQC01000011">
    <property type="protein sequence ID" value="GGK36735.1"/>
    <property type="molecule type" value="Genomic_DNA"/>
</dbReference>
<organism evidence="1 2">
    <name type="scientific">Pilimelia terevasa</name>
    <dbReference type="NCBI Taxonomy" id="53372"/>
    <lineage>
        <taxon>Bacteria</taxon>
        <taxon>Bacillati</taxon>
        <taxon>Actinomycetota</taxon>
        <taxon>Actinomycetes</taxon>
        <taxon>Micromonosporales</taxon>
        <taxon>Micromonosporaceae</taxon>
        <taxon>Pilimelia</taxon>
    </lineage>
</organism>
<reference evidence="1" key="1">
    <citation type="journal article" date="2014" name="Int. J. Syst. Evol. Microbiol.">
        <title>Complete genome sequence of Corynebacterium casei LMG S-19264T (=DSM 44701T), isolated from a smear-ripened cheese.</title>
        <authorList>
            <consortium name="US DOE Joint Genome Institute (JGI-PGF)"/>
            <person name="Walter F."/>
            <person name="Albersmeier A."/>
            <person name="Kalinowski J."/>
            <person name="Ruckert C."/>
        </authorList>
    </citation>
    <scope>NUCLEOTIDE SEQUENCE</scope>
    <source>
        <strain evidence="1">JCM 3091</strain>
    </source>
</reference>
<name>A0A8J3BPD8_9ACTN</name>
<dbReference type="Proteomes" id="UP000662200">
    <property type="component" value="Unassembled WGS sequence"/>
</dbReference>
<sequence>MVLVVAAVGLGAVIDQAGALPAGLGMCMLVLLPSNGQEVAAPPSGRGHLLGEGERAHQVGAGVLQLLPRSAGVRLVSGHGGYGRGLSCSGRLIVIANANATRVTH</sequence>